<protein>
    <recommendedName>
        <fullName evidence="2">Bacteriophage T5 Orf172 DNA-binding domain-containing protein</fullName>
    </recommendedName>
</protein>
<dbReference type="Pfam" id="PF10544">
    <property type="entry name" value="T5orf172"/>
    <property type="match status" value="1"/>
</dbReference>
<feature type="compositionally biased region" description="Polar residues" evidence="1">
    <location>
        <begin position="277"/>
        <end position="288"/>
    </location>
</feature>
<dbReference type="OrthoDB" id="2417614at2759"/>
<feature type="domain" description="Bacteriophage T5 Orf172 DNA-binding" evidence="2">
    <location>
        <begin position="551"/>
        <end position="643"/>
    </location>
</feature>
<evidence type="ECO:0000313" key="4">
    <source>
        <dbReference type="Proteomes" id="UP000007963"/>
    </source>
</evidence>
<feature type="compositionally biased region" description="Low complexity" evidence="1">
    <location>
        <begin position="35"/>
        <end position="69"/>
    </location>
</feature>
<evidence type="ECO:0000259" key="2">
    <source>
        <dbReference type="SMART" id="SM00974"/>
    </source>
</evidence>
<dbReference type="InterPro" id="IPR018306">
    <property type="entry name" value="Phage_T5_Orf172_DNA-bd"/>
</dbReference>
<feature type="compositionally biased region" description="Basic and acidic residues" evidence="1">
    <location>
        <begin position="233"/>
        <end position="247"/>
    </location>
</feature>
<gene>
    <name evidence="3" type="ORF">ATEG_05027</name>
</gene>
<reference evidence="4" key="1">
    <citation type="submission" date="2005-09" db="EMBL/GenBank/DDBJ databases">
        <title>Annotation of the Aspergillus terreus NIH2624 genome.</title>
        <authorList>
            <person name="Birren B.W."/>
            <person name="Lander E.S."/>
            <person name="Galagan J.E."/>
            <person name="Nusbaum C."/>
            <person name="Devon K."/>
            <person name="Henn M."/>
            <person name="Ma L.-J."/>
            <person name="Jaffe D.B."/>
            <person name="Butler J."/>
            <person name="Alvarez P."/>
            <person name="Gnerre S."/>
            <person name="Grabherr M."/>
            <person name="Kleber M."/>
            <person name="Mauceli E.W."/>
            <person name="Brockman W."/>
            <person name="Rounsley S."/>
            <person name="Young S.K."/>
            <person name="LaButti K."/>
            <person name="Pushparaj V."/>
            <person name="DeCaprio D."/>
            <person name="Crawford M."/>
            <person name="Koehrsen M."/>
            <person name="Engels R."/>
            <person name="Montgomery P."/>
            <person name="Pearson M."/>
            <person name="Howarth C."/>
            <person name="Larson L."/>
            <person name="Luoma S."/>
            <person name="White J."/>
            <person name="Alvarado L."/>
            <person name="Kodira C.D."/>
            <person name="Zeng Q."/>
            <person name="Oleary S."/>
            <person name="Yandava C."/>
            <person name="Denning D.W."/>
            <person name="Nierman W.C."/>
            <person name="Milne T."/>
            <person name="Madden K."/>
        </authorList>
    </citation>
    <scope>NUCLEOTIDE SEQUENCE [LARGE SCALE GENOMIC DNA]</scope>
    <source>
        <strain evidence="4">NIH 2624 / FGSC A1156</strain>
    </source>
</reference>
<feature type="compositionally biased region" description="Low complexity" evidence="1">
    <location>
        <begin position="181"/>
        <end position="201"/>
    </location>
</feature>
<dbReference type="HOGENOM" id="CLU_397921_0_0_1"/>
<dbReference type="STRING" id="341663.Q0CMQ7"/>
<feature type="compositionally biased region" description="Polar residues" evidence="1">
    <location>
        <begin position="305"/>
        <end position="324"/>
    </location>
</feature>
<dbReference type="InterPro" id="IPR053006">
    <property type="entry name" value="Meiosis_regulatory"/>
</dbReference>
<evidence type="ECO:0000256" key="1">
    <source>
        <dbReference type="SAM" id="MobiDB-lite"/>
    </source>
</evidence>
<evidence type="ECO:0000313" key="3">
    <source>
        <dbReference type="EMBL" id="EAU34096.1"/>
    </source>
</evidence>
<sequence length="692" mass="76618">MQLTRGDHHHFWKGVPFGAPVEENSLWGLVAMADTPSSSPFNTPFSSSTDTLSSKSTPPSSPDDSYTPTKKPSSRSKNPFPPVRYPDLPIQLNDGETDDYNDLSTGHVDSAGCHTGPSSPSDGKCSKRSSQPPGYDDAATGHPIHAWRNAPRLPTRLRQVGSGLSRMESGRHGKPSSETCISSEPDSISSPSSDTPDIEPSPSGPSCYESDDTRVSSSLDLFFVEDQSTESSPFDHKFETPHKKDGAEAGLSTTNGGDRPRSNTLGVNLTQRRDTPQGRSHSPVNNSFPPAISDIPGVHAAESVGSKSPDVSQPENDSIQTRPSHGSRHPKDLNPKRNPIKSQRKTSSANKEDPNYTENSLSEILPREMGRLFHKDSARCVAFYQTPPDTRCGHPNKGSDSDLPAQLRIFANIDISEATPCIEKLLASIVCGMHRNVALRRWKYWRDVFPNLESASNNIDDPRLPRLVDWFQALQDGARSLGPSAEPGIKAEDEQVDGPAKPIATLQQLIPWCPDGQKKRSINQRLLETCISPLTPKKDHKTGFIYICLSSGGHERMKIGCAENIDGRLRQLGKCEKGLSLYFPKDDEKGLPIPHFYRAEKLIQAELRDYRRELSNCSNCNKNHREWFEGVGVDLAADVARKWIDWVRRKPYVLRDYEGKAEWVLSDEASDSLKTVCKPHEKLRSGFFPTKR</sequence>
<dbReference type="PANTHER" id="PTHR28094:SF1">
    <property type="entry name" value="MEIOTICALLY UP-REGULATED GENE 113 PROTEIN"/>
    <property type="match status" value="1"/>
</dbReference>
<feature type="region of interest" description="Disordered" evidence="1">
    <location>
        <begin position="33"/>
        <end position="363"/>
    </location>
</feature>
<dbReference type="eggNOG" id="ENOG502SIWC">
    <property type="taxonomic scope" value="Eukaryota"/>
</dbReference>
<feature type="compositionally biased region" description="Polar residues" evidence="1">
    <location>
        <begin position="251"/>
        <end position="270"/>
    </location>
</feature>
<dbReference type="Proteomes" id="UP000007963">
    <property type="component" value="Unassembled WGS sequence"/>
</dbReference>
<dbReference type="PANTHER" id="PTHR28094">
    <property type="entry name" value="MEIOTICALLY UP-REGULATED GENE 113 PROTEIN"/>
    <property type="match status" value="1"/>
</dbReference>
<organism evidence="3 4">
    <name type="scientific">Aspergillus terreus (strain NIH 2624 / FGSC A1156)</name>
    <dbReference type="NCBI Taxonomy" id="341663"/>
    <lineage>
        <taxon>Eukaryota</taxon>
        <taxon>Fungi</taxon>
        <taxon>Dikarya</taxon>
        <taxon>Ascomycota</taxon>
        <taxon>Pezizomycotina</taxon>
        <taxon>Eurotiomycetes</taxon>
        <taxon>Eurotiomycetidae</taxon>
        <taxon>Eurotiales</taxon>
        <taxon>Aspergillaceae</taxon>
        <taxon>Aspergillus</taxon>
        <taxon>Aspergillus subgen. Circumdati</taxon>
    </lineage>
</organism>
<dbReference type="AlphaFoldDB" id="Q0CMQ7"/>
<dbReference type="EMBL" id="CH476600">
    <property type="protein sequence ID" value="EAU34096.1"/>
    <property type="molecule type" value="Genomic_DNA"/>
</dbReference>
<accession>Q0CMQ7</accession>
<name>Q0CMQ7_ASPTN</name>
<dbReference type="VEuPathDB" id="FungiDB:ATEG_05027"/>
<proteinExistence type="predicted"/>
<dbReference type="SMART" id="SM00974">
    <property type="entry name" value="T5orf172"/>
    <property type="match status" value="1"/>
</dbReference>
<dbReference type="RefSeq" id="XP_001214205.1">
    <property type="nucleotide sequence ID" value="XM_001214205.1"/>
</dbReference>
<dbReference type="GeneID" id="4321016"/>